<keyword evidence="4" id="KW-1185">Reference proteome</keyword>
<dbReference type="AlphaFoldDB" id="A0AAE1YAI9"/>
<comment type="caution">
    <text evidence="3">The sequence shown here is derived from an EMBL/GenBank/DDBJ whole genome shotgun (WGS) entry which is preliminary data.</text>
</comment>
<evidence type="ECO:0000313" key="4">
    <source>
        <dbReference type="Proteomes" id="UP001293254"/>
    </source>
</evidence>
<organism evidence="3 4">
    <name type="scientific">Sesamum alatum</name>
    <dbReference type="NCBI Taxonomy" id="300844"/>
    <lineage>
        <taxon>Eukaryota</taxon>
        <taxon>Viridiplantae</taxon>
        <taxon>Streptophyta</taxon>
        <taxon>Embryophyta</taxon>
        <taxon>Tracheophyta</taxon>
        <taxon>Spermatophyta</taxon>
        <taxon>Magnoliopsida</taxon>
        <taxon>eudicotyledons</taxon>
        <taxon>Gunneridae</taxon>
        <taxon>Pentapetalae</taxon>
        <taxon>asterids</taxon>
        <taxon>lamiids</taxon>
        <taxon>Lamiales</taxon>
        <taxon>Pedaliaceae</taxon>
        <taxon>Sesamum</taxon>
    </lineage>
</organism>
<feature type="region of interest" description="Disordered" evidence="2">
    <location>
        <begin position="85"/>
        <end position="105"/>
    </location>
</feature>
<sequence length="304" mass="33666">MKEAGLVDHEFNAKAILQEELLIVAGLHPTPDRYEGPLDRVTRFRIMMNRAAVRKFIPDDVPETPVIEVVTSPEDVPSAPLHVDAQQDVGSPLPPPVEDLPSSHKRPCVSVEGAEEVTPRLVPSQPAFPALVLTLRMDPQARAFNMSKAINRADVEVLTPRTFTGIGNLVLSHASIPAAITAMVEKYSYTLKNCEMLRRELQEAKAYVQGRCAEIETLSQERESKLKEELEALKNQMVEKDSQITMMMMENAAIRASTMQAYAWGREEGVSSAVTSFMESVEYADAMYCQASAYYVDGFATCLA</sequence>
<proteinExistence type="predicted"/>
<evidence type="ECO:0000256" key="2">
    <source>
        <dbReference type="SAM" id="MobiDB-lite"/>
    </source>
</evidence>
<reference evidence="3" key="2">
    <citation type="journal article" date="2024" name="Plant">
        <title>Genomic evolution and insights into agronomic trait innovations of Sesamum species.</title>
        <authorList>
            <person name="Miao H."/>
            <person name="Wang L."/>
            <person name="Qu L."/>
            <person name="Liu H."/>
            <person name="Sun Y."/>
            <person name="Le M."/>
            <person name="Wang Q."/>
            <person name="Wei S."/>
            <person name="Zheng Y."/>
            <person name="Lin W."/>
            <person name="Duan Y."/>
            <person name="Cao H."/>
            <person name="Xiong S."/>
            <person name="Wang X."/>
            <person name="Wei L."/>
            <person name="Li C."/>
            <person name="Ma Q."/>
            <person name="Ju M."/>
            <person name="Zhao R."/>
            <person name="Li G."/>
            <person name="Mu C."/>
            <person name="Tian Q."/>
            <person name="Mei H."/>
            <person name="Zhang T."/>
            <person name="Gao T."/>
            <person name="Zhang H."/>
        </authorList>
    </citation>
    <scope>NUCLEOTIDE SEQUENCE</scope>
    <source>
        <strain evidence="3">3651</strain>
    </source>
</reference>
<feature type="coiled-coil region" evidence="1">
    <location>
        <begin position="216"/>
        <end position="243"/>
    </location>
</feature>
<gene>
    <name evidence="3" type="ORF">Salat_1415000</name>
</gene>
<evidence type="ECO:0000313" key="3">
    <source>
        <dbReference type="EMBL" id="KAK4426464.1"/>
    </source>
</evidence>
<reference evidence="3" key="1">
    <citation type="submission" date="2020-06" db="EMBL/GenBank/DDBJ databases">
        <authorList>
            <person name="Li T."/>
            <person name="Hu X."/>
            <person name="Zhang T."/>
            <person name="Song X."/>
            <person name="Zhang H."/>
            <person name="Dai N."/>
            <person name="Sheng W."/>
            <person name="Hou X."/>
            <person name="Wei L."/>
        </authorList>
    </citation>
    <scope>NUCLEOTIDE SEQUENCE</scope>
    <source>
        <strain evidence="3">3651</strain>
        <tissue evidence="3">Leaf</tissue>
    </source>
</reference>
<name>A0AAE1YAI9_9LAMI</name>
<dbReference type="Proteomes" id="UP001293254">
    <property type="component" value="Unassembled WGS sequence"/>
</dbReference>
<protein>
    <submittedName>
        <fullName evidence="3">Uncharacterized protein</fullName>
    </submittedName>
</protein>
<dbReference type="EMBL" id="JACGWO010000005">
    <property type="protein sequence ID" value="KAK4426464.1"/>
    <property type="molecule type" value="Genomic_DNA"/>
</dbReference>
<accession>A0AAE1YAI9</accession>
<keyword evidence="1" id="KW-0175">Coiled coil</keyword>
<evidence type="ECO:0000256" key="1">
    <source>
        <dbReference type="SAM" id="Coils"/>
    </source>
</evidence>